<dbReference type="SUPFAM" id="SSF81593">
    <property type="entry name" value="Nucleotidyltransferase substrate binding subunit/domain"/>
    <property type="match status" value="1"/>
</dbReference>
<dbReference type="GO" id="GO:0006808">
    <property type="term" value="P:regulation of nitrogen utilization"/>
    <property type="evidence" value="ECO:0007669"/>
    <property type="project" value="UniProtKB-UniRule"/>
</dbReference>
<name>A0A285NCT8_9AQUI</name>
<dbReference type="PROSITE" id="PS51671">
    <property type="entry name" value="ACT"/>
    <property type="match status" value="1"/>
</dbReference>
<dbReference type="EMBL" id="OBEI01000002">
    <property type="protein sequence ID" value="SNZ07108.1"/>
    <property type="molecule type" value="Genomic_DNA"/>
</dbReference>
<comment type="similarity">
    <text evidence="6">Belongs to the GlnD family.</text>
</comment>
<evidence type="ECO:0000256" key="6">
    <source>
        <dbReference type="HAMAP-Rule" id="MF_00277"/>
    </source>
</evidence>
<dbReference type="InterPro" id="IPR006674">
    <property type="entry name" value="HD_domain"/>
</dbReference>
<keyword evidence="4 6" id="KW-0460">Magnesium</keyword>
<dbReference type="EC" id="2.7.7.59" evidence="6"/>
<dbReference type="PANTHER" id="PTHR47320">
    <property type="entry name" value="BIFUNCTIONAL URIDYLYLTRANSFERASE/URIDYLYL-REMOVING ENZYME"/>
    <property type="match status" value="1"/>
</dbReference>
<dbReference type="GO" id="GO:0008773">
    <property type="term" value="F:[protein-PII] uridylyltransferase activity"/>
    <property type="evidence" value="ECO:0007669"/>
    <property type="project" value="UniProtKB-UniRule"/>
</dbReference>
<comment type="domain">
    <text evidence="6">Has four distinct domains: an N-terminal nucleotidyltransferase (NT) domain responsible for UTase activity, a central HD domain that encodes UR activity, and two C-terminal ACT domains that seem to have a role in glutamine sensing.</text>
</comment>
<evidence type="ECO:0000313" key="10">
    <source>
        <dbReference type="Proteomes" id="UP000219036"/>
    </source>
</evidence>
<dbReference type="OrthoDB" id="9805698at2"/>
<dbReference type="Pfam" id="PF08335">
    <property type="entry name" value="GlnD_UR_UTase"/>
    <property type="match status" value="1"/>
</dbReference>
<comment type="catalytic activity">
    <reaction evidence="6">
        <text>[protein-PII]-L-tyrosine + UTP = [protein-PII]-uridylyl-L-tyrosine + diphosphate</text>
        <dbReference type="Rhea" id="RHEA:13673"/>
        <dbReference type="Rhea" id="RHEA-COMP:12147"/>
        <dbReference type="Rhea" id="RHEA-COMP:12148"/>
        <dbReference type="ChEBI" id="CHEBI:33019"/>
        <dbReference type="ChEBI" id="CHEBI:46398"/>
        <dbReference type="ChEBI" id="CHEBI:46858"/>
        <dbReference type="ChEBI" id="CHEBI:90602"/>
        <dbReference type="EC" id="2.7.7.59"/>
    </reaction>
</comment>
<proteinExistence type="inferred from homology"/>
<comment type="function">
    <text evidence="6">Modifies, by uridylylation and deuridylylation, the PII regulatory proteins (GlnB and homologs), in response to the nitrogen status of the cell that GlnD senses through the glutamine level. Under low glutamine levels, catalyzes the conversion of the PII proteins and UTP to PII-UMP and PPi, while under higher glutamine levels, GlnD hydrolyzes PII-UMP to PII and UMP (deuridylylation). Thus, controls uridylylation state and activity of the PII proteins, and plays an important role in the regulation of nitrogen metabolism.</text>
</comment>
<dbReference type="Gene3D" id="3.30.460.10">
    <property type="entry name" value="Beta Polymerase, domain 2"/>
    <property type="match status" value="1"/>
</dbReference>
<dbReference type="PROSITE" id="PS51831">
    <property type="entry name" value="HD"/>
    <property type="match status" value="1"/>
</dbReference>
<dbReference type="InterPro" id="IPR045865">
    <property type="entry name" value="ACT-like_dom_sf"/>
</dbReference>
<dbReference type="RefSeq" id="WP_097000093.1">
    <property type="nucleotide sequence ID" value="NZ_OBEI01000002.1"/>
</dbReference>
<sequence>MIEKTLTERKNRIIKNFFDKREEIIQLHRAGAPGLDTVRALSDLTDETIKELAKLSFKDESQICIVVLGGYGRRELCFKSDIDLSLVFKTEEEDFESLKEGIETFYYALLDLKVDIGFSPRDIKTFLDLSKEDLTVATSLLQGRFIFGNEEIYNNLIKRFKRLIKRKRLAYINATLRARKMRYQRTGSTIYMMEPHIKEGEGGLRDFHEVFWIARVLDDVPDYRYFVEKNIILEEEYQELIRAYNFLLRLRNEMHLICNKRCDVLVRPLQEEVVKKLGYIESPFDEETLRESVEKMMRLYYLYAKSINTITNRILKALTEEEELEIFEPIDAVFSRTSIEIDVFNKEKFEKDFRNVLRAFLYYKEYNLDFSSELEFLIRKNEGKLREHREDPEIRKMIQKLFSDPNNLAKTLRKMQDFYVLDDLIPEFGYQRCHFQYDAYHKYTTDAHAIKAVEELESLKKIDNPQRKMMYELFKEIDRVDLLTWAVFLHDIGKGHKTDHCVLGAKMAKEIMLRFGYSKRDAEIVSFLVLHHLDMAKISQRRNMNEPKVINDFARTIKNKELLKMLTVLTWCDANAVGPNVWNDWKNALLWELYNKTLEVLEEKVSYEEIHKKKMEIKREKLKAILEIELGKERAEFHMKRFSDYYLMSTAIDDMVRHIKLEEQLLKTGKPQFYFEKKYGIGFSELIVVLDSKKVKNPLLVVTGIISYMGINILSVYSYMRKDGIIVIDLQISTSSLEVVEDKKFNQFKELFNSYLKGEITLEDLSKKRNATFKASVIPPPTFVKVDNEMSEVYTIFDISGEDRIGLLFDIFKVFARFDLYVHIAKVVTQGERIRDAFYVRTKDKNKITDEKVINQIKEELLKVIKS</sequence>
<evidence type="ECO:0000256" key="3">
    <source>
        <dbReference type="ARBA" id="ARBA00022801"/>
    </source>
</evidence>
<dbReference type="InterPro" id="IPR002912">
    <property type="entry name" value="ACT_dom"/>
</dbReference>
<dbReference type="InterPro" id="IPR010043">
    <property type="entry name" value="UTase/UR"/>
</dbReference>
<dbReference type="SUPFAM" id="SSF55021">
    <property type="entry name" value="ACT-like"/>
    <property type="match status" value="1"/>
</dbReference>
<evidence type="ECO:0000256" key="4">
    <source>
        <dbReference type="ARBA" id="ARBA00022842"/>
    </source>
</evidence>
<dbReference type="EC" id="3.1.4.-" evidence="6"/>
<dbReference type="GO" id="GO:0008081">
    <property type="term" value="F:phosphoric diester hydrolase activity"/>
    <property type="evidence" value="ECO:0007669"/>
    <property type="project" value="UniProtKB-UniRule"/>
</dbReference>
<dbReference type="Pfam" id="PF01966">
    <property type="entry name" value="HD"/>
    <property type="match status" value="1"/>
</dbReference>
<dbReference type="Pfam" id="PF03445">
    <property type="entry name" value="DUF294"/>
    <property type="match status" value="1"/>
</dbReference>
<dbReference type="AlphaFoldDB" id="A0A285NCT8"/>
<keyword evidence="3 6" id="KW-0378">Hydrolase</keyword>
<dbReference type="Gene3D" id="1.10.3090.10">
    <property type="entry name" value="cca-adding enzyme, domain 2"/>
    <property type="match status" value="1"/>
</dbReference>
<dbReference type="CDD" id="cd05401">
    <property type="entry name" value="NT_GlnE_GlnD_like"/>
    <property type="match status" value="1"/>
</dbReference>
<dbReference type="SUPFAM" id="SSF109604">
    <property type="entry name" value="HD-domain/PDEase-like"/>
    <property type="match status" value="1"/>
</dbReference>
<evidence type="ECO:0000313" key="9">
    <source>
        <dbReference type="EMBL" id="SNZ07108.1"/>
    </source>
</evidence>
<evidence type="ECO:0000256" key="1">
    <source>
        <dbReference type="ARBA" id="ARBA00022679"/>
    </source>
</evidence>
<organism evidence="9 10">
    <name type="scientific">Persephonella hydrogeniphila</name>
    <dbReference type="NCBI Taxonomy" id="198703"/>
    <lineage>
        <taxon>Bacteria</taxon>
        <taxon>Pseudomonadati</taxon>
        <taxon>Aquificota</taxon>
        <taxon>Aquificia</taxon>
        <taxon>Aquificales</taxon>
        <taxon>Hydrogenothermaceae</taxon>
        <taxon>Persephonella</taxon>
    </lineage>
</organism>
<dbReference type="InterPro" id="IPR013546">
    <property type="entry name" value="PII_UdlTrfase/GS_AdlTrfase"/>
</dbReference>
<dbReference type="SUPFAM" id="SSF81301">
    <property type="entry name" value="Nucleotidyltransferase"/>
    <property type="match status" value="1"/>
</dbReference>
<protein>
    <recommendedName>
        <fullName evidence="6">Bifunctional uridylyltransferase/uridylyl-removing enzyme</fullName>
        <shortName evidence="6">UTase/UR</shortName>
    </recommendedName>
    <alternativeName>
        <fullName evidence="6">Bifunctional [protein-PII] modification enzyme</fullName>
    </alternativeName>
    <alternativeName>
        <fullName evidence="6">Bifunctional nitrogen sensor protein</fullName>
    </alternativeName>
    <domain>
        <recommendedName>
            <fullName evidence="6">[Protein-PII] uridylyltransferase</fullName>
            <shortName evidence="6">PII uridylyltransferase</shortName>
            <shortName evidence="6">UTase</shortName>
            <ecNumber evidence="6">2.7.7.59</ecNumber>
        </recommendedName>
    </domain>
    <domain>
        <recommendedName>
            <fullName evidence="6">[Protein-PII]-UMP uridylyl-removing enzyme</fullName>
            <shortName evidence="6">UR</shortName>
            <ecNumber evidence="6">3.1.4.-</ecNumber>
        </recommendedName>
    </domain>
</protein>
<comment type="activity regulation">
    <text evidence="6">Uridylyltransferase (UTase) activity is inhibited by glutamine, while glutamine activates uridylyl-removing (UR) activity.</text>
</comment>
<dbReference type="InterPro" id="IPR043519">
    <property type="entry name" value="NT_sf"/>
</dbReference>
<accession>A0A285NCT8</accession>
<dbReference type="PANTHER" id="PTHR47320:SF1">
    <property type="entry name" value="BIFUNCTIONAL URIDYLYLTRANSFERASE_URIDYLYL-REMOVING ENZYME"/>
    <property type="match status" value="1"/>
</dbReference>
<comment type="caution">
    <text evidence="6">Lacks conserved residue(s) required for the propagation of feature annotation.</text>
</comment>
<evidence type="ECO:0000256" key="2">
    <source>
        <dbReference type="ARBA" id="ARBA00022695"/>
    </source>
</evidence>
<gene>
    <name evidence="6" type="primary">glnD</name>
    <name evidence="9" type="ORF">SAMN06265182_0924</name>
</gene>
<comment type="catalytic activity">
    <reaction evidence="6">
        <text>[protein-PII]-uridylyl-L-tyrosine + H2O = [protein-PII]-L-tyrosine + UMP + H(+)</text>
        <dbReference type="Rhea" id="RHEA:48600"/>
        <dbReference type="Rhea" id="RHEA-COMP:12147"/>
        <dbReference type="Rhea" id="RHEA-COMP:12148"/>
        <dbReference type="ChEBI" id="CHEBI:15377"/>
        <dbReference type="ChEBI" id="CHEBI:15378"/>
        <dbReference type="ChEBI" id="CHEBI:46858"/>
        <dbReference type="ChEBI" id="CHEBI:57865"/>
        <dbReference type="ChEBI" id="CHEBI:90602"/>
    </reaction>
</comment>
<dbReference type="Proteomes" id="UP000219036">
    <property type="component" value="Unassembled WGS sequence"/>
</dbReference>
<dbReference type="PIRSF" id="PIRSF006288">
    <property type="entry name" value="PII_uridyltransf"/>
    <property type="match status" value="1"/>
</dbReference>
<evidence type="ECO:0000256" key="5">
    <source>
        <dbReference type="ARBA" id="ARBA00023268"/>
    </source>
</evidence>
<keyword evidence="2 6" id="KW-0548">Nucleotidyltransferase</keyword>
<comment type="cofactor">
    <cofactor evidence="6">
        <name>Mg(2+)</name>
        <dbReference type="ChEBI" id="CHEBI:18420"/>
    </cofactor>
</comment>
<dbReference type="InterPro" id="IPR005105">
    <property type="entry name" value="GlnD_Uridyltrans_N"/>
</dbReference>
<dbReference type="NCBIfam" id="TIGR01693">
    <property type="entry name" value="UTase_glnD"/>
    <property type="match status" value="1"/>
</dbReference>
<dbReference type="CDD" id="cd04899">
    <property type="entry name" value="ACT_ACR-UUR-like_2"/>
    <property type="match status" value="1"/>
</dbReference>
<dbReference type="HAMAP" id="MF_00277">
    <property type="entry name" value="PII_uridylyl_transf"/>
    <property type="match status" value="1"/>
</dbReference>
<keyword evidence="10" id="KW-1185">Reference proteome</keyword>
<reference evidence="10" key="1">
    <citation type="submission" date="2017-09" db="EMBL/GenBank/DDBJ databases">
        <authorList>
            <person name="Varghese N."/>
            <person name="Submissions S."/>
        </authorList>
    </citation>
    <scope>NUCLEOTIDE SEQUENCE [LARGE SCALE GENOMIC DNA]</scope>
    <source>
        <strain evidence="10">DSM 15103</strain>
    </source>
</reference>
<feature type="domain" description="ACT" evidence="7">
    <location>
        <begin position="796"/>
        <end position="867"/>
    </location>
</feature>
<evidence type="ECO:0000259" key="8">
    <source>
        <dbReference type="PROSITE" id="PS51831"/>
    </source>
</evidence>
<keyword evidence="5 6" id="KW-0511">Multifunctional enzyme</keyword>
<keyword evidence="1 6" id="KW-0808">Transferase</keyword>
<feature type="region of interest" description="Uridylyltransferase" evidence="6">
    <location>
        <begin position="1"/>
        <end position="329"/>
    </location>
</feature>
<evidence type="ECO:0000259" key="7">
    <source>
        <dbReference type="PROSITE" id="PS51671"/>
    </source>
</evidence>
<dbReference type="Pfam" id="PF24931">
    <property type="entry name" value="ACT_ACR9_3rd"/>
    <property type="match status" value="1"/>
</dbReference>
<feature type="domain" description="HD" evidence="8">
    <location>
        <begin position="445"/>
        <end position="560"/>
    </location>
</feature>